<proteinExistence type="predicted"/>
<dbReference type="eggNOG" id="arCOG00084">
    <property type="taxonomic scope" value="Archaea"/>
</dbReference>
<accession>Q9Y954</accession>
<protein>
    <recommendedName>
        <fullName evidence="2">THUMP domain-containing protein</fullName>
    </recommendedName>
</protein>
<organism evidence="3 4">
    <name type="scientific">Aeropyrum pernix (strain ATCC 700893 / DSM 11879 / JCM 9820 / NBRC 100138 / K1)</name>
    <dbReference type="NCBI Taxonomy" id="272557"/>
    <lineage>
        <taxon>Archaea</taxon>
        <taxon>Thermoproteota</taxon>
        <taxon>Thermoprotei</taxon>
        <taxon>Desulfurococcales</taxon>
        <taxon>Desulfurococcaceae</taxon>
        <taxon>Aeropyrum</taxon>
    </lineage>
</organism>
<dbReference type="GO" id="GO:0003723">
    <property type="term" value="F:RNA binding"/>
    <property type="evidence" value="ECO:0007669"/>
    <property type="project" value="UniProtKB-UniRule"/>
</dbReference>
<dbReference type="EMBL" id="BA000002">
    <property type="protein sequence ID" value="BAA81446.2"/>
    <property type="molecule type" value="Genomic_DNA"/>
</dbReference>
<dbReference type="SUPFAM" id="SSF143437">
    <property type="entry name" value="THUMP domain-like"/>
    <property type="match status" value="1"/>
</dbReference>
<dbReference type="GO" id="GO:0008033">
    <property type="term" value="P:tRNA processing"/>
    <property type="evidence" value="ECO:0007669"/>
    <property type="project" value="UniProtKB-ARBA"/>
</dbReference>
<dbReference type="InterPro" id="IPR004114">
    <property type="entry name" value="THUMP_dom"/>
</dbReference>
<dbReference type="PIR" id="F72473">
    <property type="entry name" value="F72473"/>
</dbReference>
<name>Q9Y954_AERPE</name>
<gene>
    <name evidence="3" type="ordered locus">APE_2431.1</name>
</gene>
<dbReference type="Proteomes" id="UP000002518">
    <property type="component" value="Chromosome"/>
</dbReference>
<dbReference type="KEGG" id="ape:APE_2431.1"/>
<evidence type="ECO:0000259" key="2">
    <source>
        <dbReference type="PROSITE" id="PS51165"/>
    </source>
</evidence>
<keyword evidence="4" id="KW-1185">Reference proteome</keyword>
<feature type="domain" description="THUMP" evidence="2">
    <location>
        <begin position="70"/>
        <end position="175"/>
    </location>
</feature>
<dbReference type="PROSITE" id="PS51165">
    <property type="entry name" value="THUMP"/>
    <property type="match status" value="1"/>
</dbReference>
<evidence type="ECO:0000256" key="1">
    <source>
        <dbReference type="PROSITE-ProRule" id="PRU00529"/>
    </source>
</evidence>
<dbReference type="AlphaFoldDB" id="Q9Y954"/>
<evidence type="ECO:0000313" key="4">
    <source>
        <dbReference type="Proteomes" id="UP000002518"/>
    </source>
</evidence>
<sequence length="194" mass="22297">MRENRGMWFRGRRRSIYEANLIASFLPYREYKDVAVEDLRYALGEVYIIATRMNVIFARASYEDPLELRRRLERRLPEDTPVLRVIPVMRIVPAEVEDVKKAVHSLLATQKPGSFAIRLEARLLREGREIPRMEAVKIIAEGVNRSVDLGRPDILVLIKPFRLREGRLAAIYVGPPDGVFSSLKRGGERVGGER</sequence>
<keyword evidence="1" id="KW-0694">RNA-binding</keyword>
<dbReference type="EnsemblBacteria" id="BAA81446">
    <property type="protein sequence ID" value="BAA81446"/>
    <property type="gene ID" value="APE_2431.1"/>
</dbReference>
<dbReference type="STRING" id="272557.APE_2431.1"/>
<reference evidence="3 4" key="1">
    <citation type="journal article" date="1999" name="DNA Res.">
        <title>Complete genome sequence of an aerobic hyper-thermophilic crenarchaeon, Aeropyrum pernix K1.</title>
        <authorList>
            <person name="Kawarabayasi Y."/>
            <person name="Hino Y."/>
            <person name="Horikawa H."/>
            <person name="Yamazaki S."/>
            <person name="Haikawa Y."/>
            <person name="Jin-no K."/>
            <person name="Takahashi M."/>
            <person name="Sekine M."/>
            <person name="Baba S."/>
            <person name="Ankai A."/>
            <person name="Kosugi H."/>
            <person name="Hosoyama A."/>
            <person name="Fukui S."/>
            <person name="Nagai Y."/>
            <person name="Nishijima K."/>
            <person name="Nakazawa H."/>
            <person name="Takamiya M."/>
            <person name="Masuda S."/>
            <person name="Funahashi T."/>
            <person name="Tanaka T."/>
            <person name="Kudoh Y."/>
            <person name="Yamazaki J."/>
            <person name="Kushida N."/>
            <person name="Oguchi A."/>
            <person name="Aoki K."/>
            <person name="Kubota K."/>
            <person name="Nakamura Y."/>
            <person name="Nomura N."/>
            <person name="Sako Y."/>
            <person name="Kikuchi H."/>
        </authorList>
    </citation>
    <scope>NUCLEOTIDE SEQUENCE [LARGE SCALE GENOMIC DNA]</scope>
    <source>
        <strain evidence="4">ATCC 700893 / DSM 11879 / JCM 9820 / NBRC 100138 / K1</strain>
    </source>
</reference>
<evidence type="ECO:0000313" key="3">
    <source>
        <dbReference type="EMBL" id="BAA81446.2"/>
    </source>
</evidence>